<evidence type="ECO:0000313" key="2">
    <source>
        <dbReference type="EMBL" id="KAK5900066.1"/>
    </source>
</evidence>
<dbReference type="Proteomes" id="UP001335648">
    <property type="component" value="Unassembled WGS sequence"/>
</dbReference>
<dbReference type="AlphaFoldDB" id="A0AAN8H2H9"/>
<feature type="region of interest" description="Disordered" evidence="1">
    <location>
        <begin position="21"/>
        <end position="54"/>
    </location>
</feature>
<proteinExistence type="predicted"/>
<keyword evidence="3" id="KW-1185">Reference proteome</keyword>
<name>A0AAN8H2H9_9TELE</name>
<feature type="compositionally biased region" description="Low complexity" evidence="1">
    <location>
        <begin position="25"/>
        <end position="44"/>
    </location>
</feature>
<dbReference type="EMBL" id="JAULUE010002052">
    <property type="protein sequence ID" value="KAK5900066.1"/>
    <property type="molecule type" value="Genomic_DNA"/>
</dbReference>
<accession>A0AAN8H2H9</accession>
<gene>
    <name evidence="2" type="ORF">CesoFtcFv8_009478</name>
</gene>
<evidence type="ECO:0000256" key="1">
    <source>
        <dbReference type="SAM" id="MobiDB-lite"/>
    </source>
</evidence>
<evidence type="ECO:0000313" key="3">
    <source>
        <dbReference type="Proteomes" id="UP001335648"/>
    </source>
</evidence>
<sequence length="74" mass="7561">MVCQMLQRQRELQRLTLTGALTSTPNSPLISQSPSLLSSAAPLQGGPAGSLFGLQDNALHKSGAAGEKGGDKNG</sequence>
<reference evidence="2 3" key="1">
    <citation type="journal article" date="2023" name="Mol. Biol. Evol.">
        <title>Genomics of Secondarily Temperate Adaptation in the Only Non-Antarctic Icefish.</title>
        <authorList>
            <person name="Rivera-Colon A.G."/>
            <person name="Rayamajhi N."/>
            <person name="Minhas B.F."/>
            <person name="Madrigal G."/>
            <person name="Bilyk K.T."/>
            <person name="Yoon V."/>
            <person name="Hune M."/>
            <person name="Gregory S."/>
            <person name="Cheng C.H.C."/>
            <person name="Catchen J.M."/>
        </authorList>
    </citation>
    <scope>NUCLEOTIDE SEQUENCE [LARGE SCALE GENOMIC DNA]</scope>
    <source>
        <strain evidence="2">JC2023a</strain>
    </source>
</reference>
<protein>
    <submittedName>
        <fullName evidence="2">Uncharacterized protein</fullName>
    </submittedName>
</protein>
<organism evidence="2 3">
    <name type="scientific">Champsocephalus esox</name>
    <name type="common">pike icefish</name>
    <dbReference type="NCBI Taxonomy" id="159716"/>
    <lineage>
        <taxon>Eukaryota</taxon>
        <taxon>Metazoa</taxon>
        <taxon>Chordata</taxon>
        <taxon>Craniata</taxon>
        <taxon>Vertebrata</taxon>
        <taxon>Euteleostomi</taxon>
        <taxon>Actinopterygii</taxon>
        <taxon>Neopterygii</taxon>
        <taxon>Teleostei</taxon>
        <taxon>Neoteleostei</taxon>
        <taxon>Acanthomorphata</taxon>
        <taxon>Eupercaria</taxon>
        <taxon>Perciformes</taxon>
        <taxon>Notothenioidei</taxon>
        <taxon>Channichthyidae</taxon>
        <taxon>Champsocephalus</taxon>
    </lineage>
</organism>
<comment type="caution">
    <text evidence="2">The sequence shown here is derived from an EMBL/GenBank/DDBJ whole genome shotgun (WGS) entry which is preliminary data.</text>
</comment>